<name>A0A7D5M3W3_9ARCH</name>
<proteinExistence type="predicted"/>
<dbReference type="Proteomes" id="UP000509478">
    <property type="component" value="Chromosome"/>
</dbReference>
<accession>A0A7D5M3W3</accession>
<organism evidence="1 2">
    <name type="scientific">Nitrosopumilus ureiphilus</name>
    <dbReference type="NCBI Taxonomy" id="1470067"/>
    <lineage>
        <taxon>Archaea</taxon>
        <taxon>Nitrososphaerota</taxon>
        <taxon>Nitrososphaeria</taxon>
        <taxon>Nitrosopumilales</taxon>
        <taxon>Nitrosopumilaceae</taxon>
        <taxon>Nitrosopumilus</taxon>
    </lineage>
</organism>
<reference evidence="1 2" key="1">
    <citation type="submission" date="2018-02" db="EMBL/GenBank/DDBJ databases">
        <title>Complete genome of Nitrosopumilus ureaphilus PS0.</title>
        <authorList>
            <person name="Qin W."/>
            <person name="Zheng Y."/>
            <person name="Stahl D.A."/>
        </authorList>
    </citation>
    <scope>NUCLEOTIDE SEQUENCE [LARGE SCALE GENOMIC DNA]</scope>
    <source>
        <strain evidence="1 2">PS0</strain>
    </source>
</reference>
<keyword evidence="2" id="KW-1185">Reference proteome</keyword>
<gene>
    <name evidence="1" type="ORF">C5F50_05140</name>
</gene>
<evidence type="ECO:0000313" key="2">
    <source>
        <dbReference type="Proteomes" id="UP000509478"/>
    </source>
</evidence>
<dbReference type="AlphaFoldDB" id="A0A7D5M3W3"/>
<dbReference type="EMBL" id="CP026995">
    <property type="protein sequence ID" value="QLH06526.1"/>
    <property type="molecule type" value="Genomic_DNA"/>
</dbReference>
<protein>
    <submittedName>
        <fullName evidence="1">Uncharacterized protein</fullName>
    </submittedName>
</protein>
<sequence length="69" mass="7962">MLTAGVEVNDKGSSSFRVLLVIDKEDHISKEDSLFTQTDDSQKWKSKYFKMKISQQIRLIMALKDVVQL</sequence>
<dbReference type="KEGG" id="nue:C5F50_05140"/>
<evidence type="ECO:0000313" key="1">
    <source>
        <dbReference type="EMBL" id="QLH06526.1"/>
    </source>
</evidence>